<evidence type="ECO:0000259" key="5">
    <source>
        <dbReference type="PROSITE" id="PS50102"/>
    </source>
</evidence>
<dbReference type="SUPFAM" id="SSF54928">
    <property type="entry name" value="RNA-binding domain, RBD"/>
    <property type="match status" value="1"/>
</dbReference>
<proteinExistence type="predicted"/>
<dbReference type="InterPro" id="IPR035979">
    <property type="entry name" value="RBD_domain_sf"/>
</dbReference>
<feature type="domain" description="RRM" evidence="5">
    <location>
        <begin position="10"/>
        <end position="85"/>
    </location>
</feature>
<organism evidence="6 7">
    <name type="scientific">Culter alburnus</name>
    <name type="common">Topmouth culter</name>
    <dbReference type="NCBI Taxonomy" id="194366"/>
    <lineage>
        <taxon>Eukaryota</taxon>
        <taxon>Metazoa</taxon>
        <taxon>Chordata</taxon>
        <taxon>Craniata</taxon>
        <taxon>Vertebrata</taxon>
        <taxon>Euteleostomi</taxon>
        <taxon>Actinopterygii</taxon>
        <taxon>Neopterygii</taxon>
        <taxon>Teleostei</taxon>
        <taxon>Ostariophysi</taxon>
        <taxon>Cypriniformes</taxon>
        <taxon>Xenocyprididae</taxon>
        <taxon>Xenocypridinae</taxon>
        <taxon>Culter</taxon>
    </lineage>
</organism>
<dbReference type="PANTHER" id="PTHR13798:SF11">
    <property type="entry name" value="RNA-BINDING PROTEIN 7-RELATED"/>
    <property type="match status" value="1"/>
</dbReference>
<dbReference type="PANTHER" id="PTHR13798">
    <property type="entry name" value="RNA BINDING MOTIF RBM PROTEIN -RELATED"/>
    <property type="match status" value="1"/>
</dbReference>
<gene>
    <name evidence="6" type="ORF">ABG768_015648</name>
</gene>
<reference evidence="6 7" key="1">
    <citation type="submission" date="2024-05" db="EMBL/GenBank/DDBJ databases">
        <title>A high-quality chromosomal-level genome assembly of Topmouth culter (Culter alburnus).</title>
        <authorList>
            <person name="Zhao H."/>
        </authorList>
    </citation>
    <scope>NUCLEOTIDE SEQUENCE [LARGE SCALE GENOMIC DNA]</scope>
    <source>
        <strain evidence="6">CATC2023</strain>
        <tissue evidence="6">Muscle</tissue>
    </source>
</reference>
<evidence type="ECO:0000313" key="6">
    <source>
        <dbReference type="EMBL" id="KAK9955797.1"/>
    </source>
</evidence>
<dbReference type="InterPro" id="IPR012677">
    <property type="entry name" value="Nucleotide-bd_a/b_plait_sf"/>
</dbReference>
<dbReference type="GO" id="GO:0005654">
    <property type="term" value="C:nucleoplasm"/>
    <property type="evidence" value="ECO:0007669"/>
    <property type="project" value="UniProtKB-SubCell"/>
</dbReference>
<evidence type="ECO:0000313" key="7">
    <source>
        <dbReference type="Proteomes" id="UP001479290"/>
    </source>
</evidence>
<dbReference type="InterPro" id="IPR052285">
    <property type="entry name" value="NEXT_complex_subunit"/>
</dbReference>
<dbReference type="SMART" id="SM00360">
    <property type="entry name" value="RRM"/>
    <property type="match status" value="1"/>
</dbReference>
<dbReference type="InterPro" id="IPR000504">
    <property type="entry name" value="RRM_dom"/>
</dbReference>
<evidence type="ECO:0000256" key="2">
    <source>
        <dbReference type="ARBA" id="ARBA00022884"/>
    </source>
</evidence>
<dbReference type="Proteomes" id="UP001479290">
    <property type="component" value="Unassembled WGS sequence"/>
</dbReference>
<keyword evidence="3" id="KW-0539">Nucleus</keyword>
<evidence type="ECO:0000256" key="4">
    <source>
        <dbReference type="PROSITE-ProRule" id="PRU00176"/>
    </source>
</evidence>
<keyword evidence="2 4" id="KW-0694">RNA-binding</keyword>
<dbReference type="Pfam" id="PF00076">
    <property type="entry name" value="RRM_1"/>
    <property type="match status" value="1"/>
</dbReference>
<protein>
    <recommendedName>
        <fullName evidence="5">RRM domain-containing protein</fullName>
    </recommendedName>
</protein>
<keyword evidence="7" id="KW-1185">Reference proteome</keyword>
<comment type="subcellular location">
    <subcellularLocation>
        <location evidence="1">Nucleus</location>
        <location evidence="1">Nucleoplasm</location>
    </subcellularLocation>
</comment>
<dbReference type="AlphaFoldDB" id="A0AAW1Z4Q1"/>
<dbReference type="GO" id="GO:0003727">
    <property type="term" value="F:single-stranded RNA binding"/>
    <property type="evidence" value="ECO:0007669"/>
    <property type="project" value="TreeGrafter"/>
</dbReference>
<name>A0AAW1Z4Q1_CULAL</name>
<dbReference type="EMBL" id="JAWDJR010000021">
    <property type="protein sequence ID" value="KAK9955797.1"/>
    <property type="molecule type" value="Genomic_DNA"/>
</dbReference>
<dbReference type="GO" id="GO:0000381">
    <property type="term" value="P:regulation of alternative mRNA splicing, via spliceosome"/>
    <property type="evidence" value="ECO:0007669"/>
    <property type="project" value="TreeGrafter"/>
</dbReference>
<dbReference type="Gene3D" id="3.30.70.330">
    <property type="match status" value="1"/>
</dbReference>
<evidence type="ECO:0000256" key="1">
    <source>
        <dbReference type="ARBA" id="ARBA00004642"/>
    </source>
</evidence>
<evidence type="ECO:0000256" key="3">
    <source>
        <dbReference type="ARBA" id="ARBA00023242"/>
    </source>
</evidence>
<accession>A0AAW1Z4Q1</accession>
<comment type="caution">
    <text evidence="6">The sequence shown here is derived from an EMBL/GenBank/DDBJ whole genome shotgun (WGS) entry which is preliminary data.</text>
</comment>
<dbReference type="PROSITE" id="PS50102">
    <property type="entry name" value="RRM"/>
    <property type="match status" value="1"/>
</dbReference>
<sequence length="222" mass="24895">MFDRDRDLDKAIFVGNIHSCVTEEILFELFLQAGPVDKVHIFRDGHQAPYGCVYYKHAEAVPYAVELLNGIWLYGQPIKLQCTNGGHYHRNHMLAYHMENGLIANSADAVHQDNMVLNLNGSPGVENCSNEACGWSDMVYSRPPVVWYCPPLQQWMNSGYPPWTSCLDENLLLHRSASTREGCANRQLHSGYCTSILTPLAQKNAPYIPVSAFGCTDSDCKL</sequence>